<dbReference type="Gene3D" id="3.10.129.10">
    <property type="entry name" value="Hotdog Thioesterase"/>
    <property type="match status" value="1"/>
</dbReference>
<accession>A0A4R6YWA4</accession>
<keyword evidence="2" id="KW-1185">Reference proteome</keyword>
<gene>
    <name evidence="1" type="ORF">DFR29_10799</name>
</gene>
<dbReference type="Pfam" id="PF13279">
    <property type="entry name" value="4HBT_2"/>
    <property type="match status" value="1"/>
</dbReference>
<dbReference type="Proteomes" id="UP000295293">
    <property type="component" value="Unassembled WGS sequence"/>
</dbReference>
<evidence type="ECO:0000313" key="1">
    <source>
        <dbReference type="EMBL" id="TDR43093.1"/>
    </source>
</evidence>
<sequence length="154" mass="16806">MAGRNSDTSTPAANDASSGASVAPKLLARIPLQVRWRDLDAFNHVNNAMFLSYLEEARLVWMDRIEGIWASDNGKPVLAATHVNYRRQLQWPNAIAVELYAERIGNTSLTIAHRIVAADDAALLYSDGHVVLVWIDAASGRSAALPGVVRQACR</sequence>
<reference evidence="1 2" key="1">
    <citation type="submission" date="2019-03" db="EMBL/GenBank/DDBJ databases">
        <title>Genomic Encyclopedia of Type Strains, Phase IV (KMG-IV): sequencing the most valuable type-strain genomes for metagenomic binning, comparative biology and taxonomic classification.</title>
        <authorList>
            <person name="Goeker M."/>
        </authorList>
    </citation>
    <scope>NUCLEOTIDE SEQUENCE [LARGE SCALE GENOMIC DNA]</scope>
    <source>
        <strain evidence="1 2">DSM 21667</strain>
    </source>
</reference>
<dbReference type="PANTHER" id="PTHR31793:SF24">
    <property type="entry name" value="LONG-CHAIN ACYL-COA THIOESTERASE FADM"/>
    <property type="match status" value="1"/>
</dbReference>
<protein>
    <submittedName>
        <fullName evidence="1">Acyl-CoA thioester hydrolase</fullName>
    </submittedName>
</protein>
<dbReference type="SUPFAM" id="SSF54637">
    <property type="entry name" value="Thioesterase/thiol ester dehydrase-isomerase"/>
    <property type="match status" value="1"/>
</dbReference>
<proteinExistence type="predicted"/>
<dbReference type="InterPro" id="IPR029069">
    <property type="entry name" value="HotDog_dom_sf"/>
</dbReference>
<dbReference type="InterPro" id="IPR050563">
    <property type="entry name" value="4-hydroxybenzoyl-CoA_TE"/>
</dbReference>
<dbReference type="GO" id="GO:0047617">
    <property type="term" value="F:fatty acyl-CoA hydrolase activity"/>
    <property type="evidence" value="ECO:0007669"/>
    <property type="project" value="TreeGrafter"/>
</dbReference>
<dbReference type="AlphaFoldDB" id="A0A4R6YWA4"/>
<evidence type="ECO:0000313" key="2">
    <source>
        <dbReference type="Proteomes" id="UP000295293"/>
    </source>
</evidence>
<keyword evidence="1" id="KW-0378">Hydrolase</keyword>
<dbReference type="PANTHER" id="PTHR31793">
    <property type="entry name" value="4-HYDROXYBENZOYL-COA THIOESTERASE FAMILY MEMBER"/>
    <property type="match status" value="1"/>
</dbReference>
<name>A0A4R6YWA4_9GAMM</name>
<dbReference type="EMBL" id="SNZH01000007">
    <property type="protein sequence ID" value="TDR43093.1"/>
    <property type="molecule type" value="Genomic_DNA"/>
</dbReference>
<organism evidence="1 2">
    <name type="scientific">Tahibacter aquaticus</name>
    <dbReference type="NCBI Taxonomy" id="520092"/>
    <lineage>
        <taxon>Bacteria</taxon>
        <taxon>Pseudomonadati</taxon>
        <taxon>Pseudomonadota</taxon>
        <taxon>Gammaproteobacteria</taxon>
        <taxon>Lysobacterales</taxon>
        <taxon>Rhodanobacteraceae</taxon>
        <taxon>Tahibacter</taxon>
    </lineage>
</organism>
<comment type="caution">
    <text evidence="1">The sequence shown here is derived from an EMBL/GenBank/DDBJ whole genome shotgun (WGS) entry which is preliminary data.</text>
</comment>
<dbReference type="CDD" id="cd00586">
    <property type="entry name" value="4HBT"/>
    <property type="match status" value="1"/>
</dbReference>
<dbReference type="RefSeq" id="WP_133819011.1">
    <property type="nucleotide sequence ID" value="NZ_SNZH01000007.1"/>
</dbReference>
<dbReference type="OrthoDB" id="9799036at2"/>